<evidence type="ECO:0000313" key="1">
    <source>
        <dbReference type="EMBL" id="MBA0760512.1"/>
    </source>
</evidence>
<sequence>GVATSSGRCHDIEGNIVSSSSRVWSGCCGIQTWCCDIRGVPLIPWPELMSYTLNQHIFEHFITNLRKKVKLASIANDRGGR</sequence>
<name>A0A7J9DID5_9ROSI</name>
<dbReference type="Proteomes" id="UP000593568">
    <property type="component" value="Unassembled WGS sequence"/>
</dbReference>
<comment type="caution">
    <text evidence="1">The sequence shown here is derived from an EMBL/GenBank/DDBJ whole genome shotgun (WGS) entry which is preliminary data.</text>
</comment>
<keyword evidence="2" id="KW-1185">Reference proteome</keyword>
<proteinExistence type="predicted"/>
<protein>
    <submittedName>
        <fullName evidence="1">Uncharacterized protein</fullName>
    </submittedName>
</protein>
<feature type="non-terminal residue" evidence="1">
    <location>
        <position position="81"/>
    </location>
</feature>
<evidence type="ECO:0000313" key="2">
    <source>
        <dbReference type="Proteomes" id="UP000593568"/>
    </source>
</evidence>
<gene>
    <name evidence="1" type="ORF">Gotri_023254</name>
</gene>
<dbReference type="EMBL" id="JABEZW010000002">
    <property type="protein sequence ID" value="MBA0760512.1"/>
    <property type="molecule type" value="Genomic_DNA"/>
</dbReference>
<reference evidence="1 2" key="1">
    <citation type="journal article" date="2019" name="Genome Biol. Evol.">
        <title>Insights into the evolution of the New World diploid cottons (Gossypium, subgenus Houzingenia) based on genome sequencing.</title>
        <authorList>
            <person name="Grover C.E."/>
            <person name="Arick M.A. 2nd"/>
            <person name="Thrash A."/>
            <person name="Conover J.L."/>
            <person name="Sanders W.S."/>
            <person name="Peterson D.G."/>
            <person name="Frelichowski J.E."/>
            <person name="Scheffler J.A."/>
            <person name="Scheffler B.E."/>
            <person name="Wendel J.F."/>
        </authorList>
    </citation>
    <scope>NUCLEOTIDE SEQUENCE [LARGE SCALE GENOMIC DNA]</scope>
    <source>
        <strain evidence="1">8</strain>
        <tissue evidence="1">Leaf</tissue>
    </source>
</reference>
<feature type="non-terminal residue" evidence="1">
    <location>
        <position position="1"/>
    </location>
</feature>
<organism evidence="1 2">
    <name type="scientific">Gossypium trilobum</name>
    <dbReference type="NCBI Taxonomy" id="34281"/>
    <lineage>
        <taxon>Eukaryota</taxon>
        <taxon>Viridiplantae</taxon>
        <taxon>Streptophyta</taxon>
        <taxon>Embryophyta</taxon>
        <taxon>Tracheophyta</taxon>
        <taxon>Spermatophyta</taxon>
        <taxon>Magnoliopsida</taxon>
        <taxon>eudicotyledons</taxon>
        <taxon>Gunneridae</taxon>
        <taxon>Pentapetalae</taxon>
        <taxon>rosids</taxon>
        <taxon>malvids</taxon>
        <taxon>Malvales</taxon>
        <taxon>Malvaceae</taxon>
        <taxon>Malvoideae</taxon>
        <taxon>Gossypium</taxon>
    </lineage>
</organism>
<accession>A0A7J9DID5</accession>
<dbReference type="AlphaFoldDB" id="A0A7J9DID5"/>